<dbReference type="InterPro" id="IPR055170">
    <property type="entry name" value="GFO_IDH_MocA-like_dom"/>
</dbReference>
<protein>
    <submittedName>
        <fullName evidence="3">Gfo/Idh/MocA family oxidoreductase</fullName>
    </submittedName>
</protein>
<keyword evidence="4" id="KW-1185">Reference proteome</keyword>
<dbReference type="InterPro" id="IPR000683">
    <property type="entry name" value="Gfo/Idh/MocA-like_OxRdtase_N"/>
</dbReference>
<dbReference type="InterPro" id="IPR036291">
    <property type="entry name" value="NAD(P)-bd_dom_sf"/>
</dbReference>
<evidence type="ECO:0000313" key="4">
    <source>
        <dbReference type="Proteomes" id="UP001652445"/>
    </source>
</evidence>
<evidence type="ECO:0000259" key="2">
    <source>
        <dbReference type="Pfam" id="PF22725"/>
    </source>
</evidence>
<dbReference type="Gene3D" id="3.40.50.720">
    <property type="entry name" value="NAD(P)-binding Rossmann-like Domain"/>
    <property type="match status" value="1"/>
</dbReference>
<dbReference type="InterPro" id="IPR052515">
    <property type="entry name" value="Gfo/Idh/MocA_Oxidoreductase"/>
</dbReference>
<organism evidence="3 4">
    <name type="scientific">Paenibacillus baimaensis</name>
    <dbReference type="NCBI Taxonomy" id="2982185"/>
    <lineage>
        <taxon>Bacteria</taxon>
        <taxon>Bacillati</taxon>
        <taxon>Bacillota</taxon>
        <taxon>Bacilli</taxon>
        <taxon>Bacillales</taxon>
        <taxon>Paenibacillaceae</taxon>
        <taxon>Paenibacillus</taxon>
    </lineage>
</organism>
<evidence type="ECO:0000313" key="3">
    <source>
        <dbReference type="EMBL" id="MCU6797041.1"/>
    </source>
</evidence>
<name>A0ABT2UQU2_9BACL</name>
<dbReference type="SUPFAM" id="SSF55347">
    <property type="entry name" value="Glyceraldehyde-3-phosphate dehydrogenase-like, C-terminal domain"/>
    <property type="match status" value="1"/>
</dbReference>
<gene>
    <name evidence="3" type="ORF">OB236_33420</name>
</gene>
<dbReference type="EMBL" id="JAOQIO010000111">
    <property type="protein sequence ID" value="MCU6797041.1"/>
    <property type="molecule type" value="Genomic_DNA"/>
</dbReference>
<dbReference type="SUPFAM" id="SSF51735">
    <property type="entry name" value="NAD(P)-binding Rossmann-fold domains"/>
    <property type="match status" value="1"/>
</dbReference>
<dbReference type="Gene3D" id="3.30.360.10">
    <property type="entry name" value="Dihydrodipicolinate Reductase, domain 2"/>
    <property type="match status" value="1"/>
</dbReference>
<dbReference type="PANTHER" id="PTHR43249">
    <property type="entry name" value="UDP-N-ACETYL-2-AMINO-2-DEOXY-D-GLUCURONATE OXIDASE"/>
    <property type="match status" value="1"/>
</dbReference>
<feature type="domain" description="Gfo/Idh/MocA-like oxidoreductase N-terminal" evidence="1">
    <location>
        <begin position="6"/>
        <end position="127"/>
    </location>
</feature>
<comment type="caution">
    <text evidence="3">The sequence shown here is derived from an EMBL/GenBank/DDBJ whole genome shotgun (WGS) entry which is preliminary data.</text>
</comment>
<accession>A0ABT2UQU2</accession>
<sequence length="360" mass="39537">MSKTYRIGIIGCGGIANGKHMPALQNQPNAEMVAFCDIVVEKAYEAAHKFGSEGAKVYSDFKEMLKDGSIDIIHVCTPNDSHAEITIAALESDKHVMCEKPMAKTAADARRMVEAAKRSGKKLTIGYQNRFRSDSQYLKKVCGEGDLGEVYYAKAHAIRRRAVPTWGVFLDEEKQGGGPLIDIGTHALDLTLWMMDNYKPKAVLGTAFHKLSSKKDAANAWGSWDPDKFTVEDSAFGMITMQNGATIVLESSWAINMLQTGEAKTTLCGTEGGADMQDGLRINGEKHSKLFMNEIQLDAKGVDFYDGKQESPADLEARLWLKAIEEDTDPVVTPEQACVVSEILEAIYESSKTGKAVYFE</sequence>
<dbReference type="Proteomes" id="UP001652445">
    <property type="component" value="Unassembled WGS sequence"/>
</dbReference>
<evidence type="ECO:0000259" key="1">
    <source>
        <dbReference type="Pfam" id="PF01408"/>
    </source>
</evidence>
<dbReference type="Pfam" id="PF01408">
    <property type="entry name" value="GFO_IDH_MocA"/>
    <property type="match status" value="1"/>
</dbReference>
<dbReference type="Pfam" id="PF22725">
    <property type="entry name" value="GFO_IDH_MocA_C3"/>
    <property type="match status" value="1"/>
</dbReference>
<dbReference type="RefSeq" id="WP_262687865.1">
    <property type="nucleotide sequence ID" value="NZ_JAOQIO010000111.1"/>
</dbReference>
<dbReference type="PANTHER" id="PTHR43249:SF1">
    <property type="entry name" value="D-GLUCOSIDE 3-DEHYDROGENASE"/>
    <property type="match status" value="1"/>
</dbReference>
<reference evidence="3 4" key="1">
    <citation type="submission" date="2022-09" db="EMBL/GenBank/DDBJ databases">
        <authorList>
            <person name="Han X.L."/>
            <person name="Wang Q."/>
            <person name="Lu T."/>
        </authorList>
    </citation>
    <scope>NUCLEOTIDE SEQUENCE [LARGE SCALE GENOMIC DNA]</scope>
    <source>
        <strain evidence="3 4">WQ 127069</strain>
    </source>
</reference>
<proteinExistence type="predicted"/>
<feature type="domain" description="GFO/IDH/MocA-like oxidoreductase" evidence="2">
    <location>
        <begin position="136"/>
        <end position="273"/>
    </location>
</feature>